<dbReference type="AlphaFoldDB" id="A0A1I0FKG6"/>
<dbReference type="InterPro" id="IPR004814">
    <property type="entry name" value="Oligopep_transpt"/>
</dbReference>
<protein>
    <submittedName>
        <fullName evidence="7">Putative oligopeptide transporter, OPT family</fullName>
    </submittedName>
</protein>
<dbReference type="PANTHER" id="PTHR31645">
    <property type="entry name" value="OLIGOPEPTIDE TRANSPORTER YGL114W-RELATED"/>
    <property type="match status" value="1"/>
</dbReference>
<evidence type="ECO:0000313" key="8">
    <source>
        <dbReference type="Proteomes" id="UP000199800"/>
    </source>
</evidence>
<feature type="transmembrane region" description="Helical" evidence="6">
    <location>
        <begin position="49"/>
        <end position="69"/>
    </location>
</feature>
<feature type="transmembrane region" description="Helical" evidence="6">
    <location>
        <begin position="213"/>
        <end position="243"/>
    </location>
</feature>
<evidence type="ECO:0000256" key="4">
    <source>
        <dbReference type="ARBA" id="ARBA00022989"/>
    </source>
</evidence>
<keyword evidence="3 6" id="KW-0812">Transmembrane</keyword>
<dbReference type="GO" id="GO:0016020">
    <property type="term" value="C:membrane"/>
    <property type="evidence" value="ECO:0007669"/>
    <property type="project" value="UniProtKB-SubCell"/>
</dbReference>
<feature type="transmembrane region" description="Helical" evidence="6">
    <location>
        <begin position="560"/>
        <end position="582"/>
    </location>
</feature>
<feature type="transmembrane region" description="Helical" evidence="6">
    <location>
        <begin position="255"/>
        <end position="272"/>
    </location>
</feature>
<dbReference type="OrthoDB" id="9809340at2"/>
<name>A0A1I0FKG6_9FIRM</name>
<dbReference type="PANTHER" id="PTHR31645:SF0">
    <property type="entry name" value="OLIGOPEPTIDE TRANSPORTER YGL114W-RELATED"/>
    <property type="match status" value="1"/>
</dbReference>
<evidence type="ECO:0000256" key="6">
    <source>
        <dbReference type="SAM" id="Phobius"/>
    </source>
</evidence>
<keyword evidence="5 6" id="KW-0472">Membrane</keyword>
<feature type="transmembrane region" description="Helical" evidence="6">
    <location>
        <begin position="326"/>
        <end position="345"/>
    </location>
</feature>
<keyword evidence="2" id="KW-0813">Transport</keyword>
<feature type="transmembrane region" description="Helical" evidence="6">
    <location>
        <begin position="90"/>
        <end position="106"/>
    </location>
</feature>
<evidence type="ECO:0000256" key="1">
    <source>
        <dbReference type="ARBA" id="ARBA00004141"/>
    </source>
</evidence>
<organism evidence="7 8">
    <name type="scientific">[Clostridium] polysaccharolyticum</name>
    <dbReference type="NCBI Taxonomy" id="29364"/>
    <lineage>
        <taxon>Bacteria</taxon>
        <taxon>Bacillati</taxon>
        <taxon>Bacillota</taxon>
        <taxon>Clostridia</taxon>
        <taxon>Lachnospirales</taxon>
        <taxon>Lachnospiraceae</taxon>
    </lineage>
</organism>
<dbReference type="STRING" id="29364.SAMN04487772_13225"/>
<accession>A0A1I0FKG6</accession>
<feature type="transmembrane region" description="Helical" evidence="6">
    <location>
        <begin position="352"/>
        <end position="373"/>
    </location>
</feature>
<evidence type="ECO:0000313" key="7">
    <source>
        <dbReference type="EMBL" id="SET58061.1"/>
    </source>
</evidence>
<keyword evidence="4 6" id="KW-1133">Transmembrane helix</keyword>
<feature type="transmembrane region" description="Helical" evidence="6">
    <location>
        <begin position="447"/>
        <end position="468"/>
    </location>
</feature>
<dbReference type="InterPro" id="IPR004813">
    <property type="entry name" value="OPT"/>
</dbReference>
<evidence type="ECO:0000256" key="5">
    <source>
        <dbReference type="ARBA" id="ARBA00023136"/>
    </source>
</evidence>
<reference evidence="7 8" key="1">
    <citation type="submission" date="2016-10" db="EMBL/GenBank/DDBJ databases">
        <authorList>
            <person name="de Groot N.N."/>
        </authorList>
    </citation>
    <scope>NUCLEOTIDE SEQUENCE [LARGE SCALE GENOMIC DNA]</scope>
    <source>
        <strain evidence="7 8">DSM 1801</strain>
    </source>
</reference>
<dbReference type="InterPro" id="IPR045035">
    <property type="entry name" value="YSL-like"/>
</dbReference>
<comment type="subcellular location">
    <subcellularLocation>
        <location evidence="1">Membrane</location>
        <topology evidence="1">Multi-pass membrane protein</topology>
    </subcellularLocation>
</comment>
<feature type="transmembrane region" description="Helical" evidence="6">
    <location>
        <begin position="21"/>
        <end position="43"/>
    </location>
</feature>
<dbReference type="RefSeq" id="WP_092478855.1">
    <property type="nucleotide sequence ID" value="NZ_FOHN01000032.1"/>
</dbReference>
<feature type="transmembrane region" description="Helical" evidence="6">
    <location>
        <begin position="602"/>
        <end position="621"/>
    </location>
</feature>
<evidence type="ECO:0000256" key="3">
    <source>
        <dbReference type="ARBA" id="ARBA00022692"/>
    </source>
</evidence>
<evidence type="ECO:0000256" key="2">
    <source>
        <dbReference type="ARBA" id="ARBA00022448"/>
    </source>
</evidence>
<sequence length="628" mass="65216">MEKKEREFKPFISADKDISELTVTSVLLGIILAVVFGAANAYLGLRVGMTVSASIPAAVISMGVMRIILKRESILENNMVQTIGSAGESVAAGAIFTIPALFMWATEYGKTAPSLIEITLIAALGGILGILFMVPLRKALIVKEHGVLPYPEGTACSEVLLAGEEGGASAAAVFWGLGIASIYKFVTDGIKLFPSEVDYSFKKFKGAGFGADVLPALVSVGYICGIKISTVMFAGGALGWFVLMPLISMFGGDTVLFPSDVAISAMGTWAIWKSYIKYIGAGAVAAGGIISLIKSMPLIVSTFGKAMKDYGNKEFGDSSVRTDADIPMKHILVAIVAIAVVMWLVPALPVNFFGALIIIIFGFFFATVSARLVGLVGSSNNPVSGMTIATLLVATLFLKYTGQTGYAGMVSAIAIGSVICIIAAISGDTSQDLKTGYILGATPKKQQIGEIIGVIAASIAIGGVLYLLNAAWTFDSAELPAPQAVLMKMIVEGVMNANLPWGLVGAGACLAVVIELLGIPVLPFAVGLYLPVHLSAGIMAGGLIRFVVEKKNKDVEPGILFSSGMIAGEGLVGILLAVFALIPAGKQTLAQVIDISGSFSLGMAGSVICFAGLAALLYYFAAGKKESK</sequence>
<proteinExistence type="predicted"/>
<feature type="transmembrane region" description="Helical" evidence="6">
    <location>
        <begin position="499"/>
        <end position="522"/>
    </location>
</feature>
<feature type="transmembrane region" description="Helical" evidence="6">
    <location>
        <begin position="379"/>
        <end position="398"/>
    </location>
</feature>
<feature type="transmembrane region" description="Helical" evidence="6">
    <location>
        <begin position="284"/>
        <end position="306"/>
    </location>
</feature>
<dbReference type="GO" id="GO:0035673">
    <property type="term" value="F:oligopeptide transmembrane transporter activity"/>
    <property type="evidence" value="ECO:0007669"/>
    <property type="project" value="InterPro"/>
</dbReference>
<dbReference type="NCBIfam" id="TIGR00728">
    <property type="entry name" value="OPT_sfam"/>
    <property type="match status" value="1"/>
</dbReference>
<gene>
    <name evidence="7" type="ORF">SAMN04487772_13225</name>
</gene>
<dbReference type="Proteomes" id="UP000199800">
    <property type="component" value="Unassembled WGS sequence"/>
</dbReference>
<dbReference type="NCBIfam" id="TIGR00733">
    <property type="entry name" value="OPT family oligopeptide transporter"/>
    <property type="match status" value="1"/>
</dbReference>
<dbReference type="Pfam" id="PF03169">
    <property type="entry name" value="OPT"/>
    <property type="match status" value="1"/>
</dbReference>
<feature type="transmembrane region" description="Helical" evidence="6">
    <location>
        <begin position="405"/>
        <end position="427"/>
    </location>
</feature>
<feature type="transmembrane region" description="Helical" evidence="6">
    <location>
        <begin position="112"/>
        <end position="134"/>
    </location>
</feature>
<feature type="transmembrane region" description="Helical" evidence="6">
    <location>
        <begin position="528"/>
        <end position="548"/>
    </location>
</feature>
<keyword evidence="8" id="KW-1185">Reference proteome</keyword>
<dbReference type="EMBL" id="FOHN01000032">
    <property type="protein sequence ID" value="SET58061.1"/>
    <property type="molecule type" value="Genomic_DNA"/>
</dbReference>